<reference evidence="3 4" key="1">
    <citation type="submission" date="2015-10" db="EMBL/GenBank/DDBJ databases">
        <title>Draft genome sequence of pyrrolomycin-producing Streptomyces vitaminophilus.</title>
        <authorList>
            <person name="Graham D.E."/>
            <person name="Mahan K.M."/>
            <person name="Klingeman D.M."/>
            <person name="Hettich R.L."/>
            <person name="Parry R.J."/>
        </authorList>
    </citation>
    <scope>NUCLEOTIDE SEQUENCE [LARGE SCALE GENOMIC DNA]</scope>
    <source>
        <strain evidence="3 4">ATCC 31673</strain>
    </source>
</reference>
<dbReference type="SUPFAM" id="SSF89392">
    <property type="entry name" value="Prokaryotic lipoproteins and lipoprotein localization factors"/>
    <property type="match status" value="1"/>
</dbReference>
<feature type="region of interest" description="Disordered" evidence="1">
    <location>
        <begin position="104"/>
        <end position="126"/>
    </location>
</feature>
<dbReference type="Proteomes" id="UP000050867">
    <property type="component" value="Unassembled WGS sequence"/>
</dbReference>
<dbReference type="OrthoDB" id="4822274at2"/>
<dbReference type="PANTHER" id="PTHR37507">
    <property type="entry name" value="SPORULATION PROTEIN YDCC"/>
    <property type="match status" value="1"/>
</dbReference>
<evidence type="ECO:0000313" key="3">
    <source>
        <dbReference type="EMBL" id="KRV50834.1"/>
    </source>
</evidence>
<comment type="caution">
    <text evidence="3">The sequence shown here is derived from an EMBL/GenBank/DDBJ whole genome shotgun (WGS) entry which is preliminary data.</text>
</comment>
<organism evidence="3 4">
    <name type="scientific">Wenjunlia vitaminophila</name>
    <name type="common">Streptomyces vitaminophilus</name>
    <dbReference type="NCBI Taxonomy" id="76728"/>
    <lineage>
        <taxon>Bacteria</taxon>
        <taxon>Bacillati</taxon>
        <taxon>Actinomycetota</taxon>
        <taxon>Actinomycetes</taxon>
        <taxon>Kitasatosporales</taxon>
        <taxon>Streptomycetaceae</taxon>
        <taxon>Wenjunlia</taxon>
    </lineage>
</organism>
<name>A0A0T6LY91_WENVI</name>
<sequence>MAPIEPTTHDQDPGDETRSLRRRRTVRLLVPVAVAGVAAGTIGLVPALADSGSSDPKLPGVTAEELVTKLAGTQVDTFSGTVKISTDLGLPGLIAGGASGAGSSPFGPGAGGEEDAEGAGATADPRSQLPALLSGSHTVRVAVDGPDKQRLSIVDETSEYSLIHNADQVWAYDSATNQVFHAEGGDHRAPGGQHEGRLPAELPTPQEAAEQALAAVDATTSVTVDGTSEVAGRDAYDLLITPKQDGSTVGSVRIAVDAENGAPLKFTLTPKGSERAAVDIGFTKVSFAEPKAGSFDFTPPKGAEVTEAEDLREKADAAGESARGSFEDLAGLGLNPGDVSLIGEGWDSVLRTELPEGVLSGKAFEKGKQLPEGFDPKTLLNSLGDRVDGDFGEGTVITSRLVNVLVTDDGQVYLGAVTKDALIAAAEK</sequence>
<dbReference type="AlphaFoldDB" id="A0A0T6LY91"/>
<gene>
    <name evidence="3" type="ORF">AQ490_12815</name>
</gene>
<dbReference type="Gene3D" id="2.50.20.10">
    <property type="entry name" value="Lipoprotein localisation LolA/LolB/LppX"/>
    <property type="match status" value="1"/>
</dbReference>
<feature type="compositionally biased region" description="Basic and acidic residues" evidence="1">
    <location>
        <begin position="7"/>
        <end position="19"/>
    </location>
</feature>
<feature type="transmembrane region" description="Helical" evidence="2">
    <location>
        <begin position="28"/>
        <end position="49"/>
    </location>
</feature>
<feature type="region of interest" description="Disordered" evidence="1">
    <location>
        <begin position="1"/>
        <end position="22"/>
    </location>
</feature>
<keyword evidence="2" id="KW-0812">Transmembrane</keyword>
<keyword evidence="2" id="KW-1133">Transmembrane helix</keyword>
<evidence type="ECO:0000256" key="1">
    <source>
        <dbReference type="SAM" id="MobiDB-lite"/>
    </source>
</evidence>
<evidence type="ECO:0008006" key="5">
    <source>
        <dbReference type="Google" id="ProtNLM"/>
    </source>
</evidence>
<dbReference type="EMBL" id="LLZU01000003">
    <property type="protein sequence ID" value="KRV50834.1"/>
    <property type="molecule type" value="Genomic_DNA"/>
</dbReference>
<accession>A0A0T6LY91</accession>
<protein>
    <recommendedName>
        <fullName evidence="5">Outer membrane lipoprotein carrier protein LolA</fullName>
    </recommendedName>
</protein>
<dbReference type="PANTHER" id="PTHR37507:SF2">
    <property type="entry name" value="SPORULATION PROTEIN YDCC"/>
    <property type="match status" value="1"/>
</dbReference>
<keyword evidence="2" id="KW-0472">Membrane</keyword>
<dbReference type="RefSeq" id="WP_018384484.1">
    <property type="nucleotide sequence ID" value="NZ_LLZU01000003.1"/>
</dbReference>
<proteinExistence type="predicted"/>
<keyword evidence="4" id="KW-1185">Reference proteome</keyword>
<dbReference type="eggNOG" id="COG2834">
    <property type="taxonomic scope" value="Bacteria"/>
</dbReference>
<dbReference type="InterPro" id="IPR029046">
    <property type="entry name" value="LolA/LolB/LppX"/>
</dbReference>
<dbReference type="STRING" id="76728.AQ490_12815"/>
<evidence type="ECO:0000313" key="4">
    <source>
        <dbReference type="Proteomes" id="UP000050867"/>
    </source>
</evidence>
<dbReference type="InterPro" id="IPR052944">
    <property type="entry name" value="Sporulation_related"/>
</dbReference>
<evidence type="ECO:0000256" key="2">
    <source>
        <dbReference type="SAM" id="Phobius"/>
    </source>
</evidence>